<keyword evidence="1" id="KW-0472">Membrane</keyword>
<sequence>MVAFRQCILISVLQKTSGFSQPASMRTRSAATSLRSGATGELKDYSGAAGGLFGTYRIPASLFAGASAGAAFAMPILAGEAATLGYVKRIYAALMISSLVCQLQVIVVSTVALERLSRPYEQETSVENFMRRYFDLEWIAVRLNFFVGVLSFVTAIGLRAWQTIACPVVAKITLYTVISGSLTALAFVRSNEDCGGDLNDAFFKLPFVSRVLAETGSRRWLRPTQRRYLYARAMMKRARQNSMFAVAGLSVAFTWGYLAWSVPHIVGYMSSH</sequence>
<accession>A0A8J2WE14</accession>
<evidence type="ECO:0000313" key="3">
    <source>
        <dbReference type="Proteomes" id="UP000789595"/>
    </source>
</evidence>
<keyword evidence="3" id="KW-1185">Reference proteome</keyword>
<name>A0A8J2WE14_9STRA</name>
<reference evidence="2" key="1">
    <citation type="submission" date="2021-11" db="EMBL/GenBank/DDBJ databases">
        <authorList>
            <consortium name="Genoscope - CEA"/>
            <person name="William W."/>
        </authorList>
    </citation>
    <scope>NUCLEOTIDE SEQUENCE</scope>
</reference>
<dbReference type="EMBL" id="CAKKNE010000001">
    <property type="protein sequence ID" value="CAH0364560.1"/>
    <property type="molecule type" value="Genomic_DNA"/>
</dbReference>
<comment type="caution">
    <text evidence="2">The sequence shown here is derived from an EMBL/GenBank/DDBJ whole genome shotgun (WGS) entry which is preliminary data.</text>
</comment>
<dbReference type="AlphaFoldDB" id="A0A8J2WE14"/>
<feature type="transmembrane region" description="Helical" evidence="1">
    <location>
        <begin position="58"/>
        <end position="78"/>
    </location>
</feature>
<gene>
    <name evidence="2" type="ORF">PECAL_1P09280</name>
</gene>
<organism evidence="2 3">
    <name type="scientific">Pelagomonas calceolata</name>
    <dbReference type="NCBI Taxonomy" id="35677"/>
    <lineage>
        <taxon>Eukaryota</taxon>
        <taxon>Sar</taxon>
        <taxon>Stramenopiles</taxon>
        <taxon>Ochrophyta</taxon>
        <taxon>Pelagophyceae</taxon>
        <taxon>Pelagomonadales</taxon>
        <taxon>Pelagomonadaceae</taxon>
        <taxon>Pelagomonas</taxon>
    </lineage>
</organism>
<feature type="transmembrane region" description="Helical" evidence="1">
    <location>
        <begin position="90"/>
        <end position="113"/>
    </location>
</feature>
<proteinExistence type="predicted"/>
<keyword evidence="1" id="KW-0812">Transmembrane</keyword>
<evidence type="ECO:0000313" key="2">
    <source>
        <dbReference type="EMBL" id="CAH0364560.1"/>
    </source>
</evidence>
<feature type="transmembrane region" description="Helical" evidence="1">
    <location>
        <begin position="139"/>
        <end position="161"/>
    </location>
</feature>
<feature type="transmembrane region" description="Helical" evidence="1">
    <location>
        <begin position="242"/>
        <end position="260"/>
    </location>
</feature>
<keyword evidence="1" id="KW-1133">Transmembrane helix</keyword>
<dbReference type="Proteomes" id="UP000789595">
    <property type="component" value="Unassembled WGS sequence"/>
</dbReference>
<protein>
    <submittedName>
        <fullName evidence="2">Uncharacterized protein</fullName>
    </submittedName>
</protein>
<evidence type="ECO:0000256" key="1">
    <source>
        <dbReference type="SAM" id="Phobius"/>
    </source>
</evidence>
<dbReference type="OrthoDB" id="205150at2759"/>